<gene>
    <name evidence="7" type="primary">pcm</name>
    <name evidence="8" type="ORF">AS592_03635</name>
</gene>
<dbReference type="NCBIfam" id="NF001453">
    <property type="entry name" value="PRK00312.1"/>
    <property type="match status" value="1"/>
</dbReference>
<evidence type="ECO:0000256" key="6">
    <source>
        <dbReference type="ARBA" id="ARBA00022691"/>
    </source>
</evidence>
<dbReference type="HAMAP" id="MF_00090">
    <property type="entry name" value="PIMT"/>
    <property type="match status" value="1"/>
</dbReference>
<evidence type="ECO:0000256" key="4">
    <source>
        <dbReference type="ARBA" id="ARBA00022603"/>
    </source>
</evidence>
<keyword evidence="9" id="KW-1185">Reference proteome</keyword>
<evidence type="ECO:0000256" key="2">
    <source>
        <dbReference type="ARBA" id="ARBA00005369"/>
    </source>
</evidence>
<dbReference type="NCBIfam" id="TIGR00080">
    <property type="entry name" value="pimt"/>
    <property type="match status" value="1"/>
</dbReference>
<dbReference type="FunFam" id="3.40.50.150:FF:000010">
    <property type="entry name" value="Protein-L-isoaspartate O-methyltransferase"/>
    <property type="match status" value="1"/>
</dbReference>
<comment type="similarity">
    <text evidence="2 7">Belongs to the methyltransferase superfamily. L-isoaspartyl/D-aspartyl protein methyltransferase family.</text>
</comment>
<keyword evidence="3 7" id="KW-0963">Cytoplasm</keyword>
<dbReference type="Pfam" id="PF01135">
    <property type="entry name" value="PCMT"/>
    <property type="match status" value="1"/>
</dbReference>
<dbReference type="EMBL" id="LNKT01000007">
    <property type="protein sequence ID" value="KYJ87040.1"/>
    <property type="molecule type" value="Genomic_DNA"/>
</dbReference>
<dbReference type="OrthoDB" id="9810066at2"/>
<name>A0A151CHM3_9BACT</name>
<dbReference type="GO" id="GO:0005737">
    <property type="term" value="C:cytoplasm"/>
    <property type="evidence" value="ECO:0007669"/>
    <property type="project" value="UniProtKB-SubCell"/>
</dbReference>
<dbReference type="PANTHER" id="PTHR11579">
    <property type="entry name" value="PROTEIN-L-ISOASPARTATE O-METHYLTRANSFERASE"/>
    <property type="match status" value="1"/>
</dbReference>
<comment type="caution">
    <text evidence="8">The sequence shown here is derived from an EMBL/GenBank/DDBJ whole genome shotgun (WGS) entry which is preliminary data.</text>
</comment>
<dbReference type="AlphaFoldDB" id="A0A151CHM3"/>
<organism evidence="8 9">
    <name type="scientific">Sulfurovum riftiae</name>
    <dbReference type="NCBI Taxonomy" id="1630136"/>
    <lineage>
        <taxon>Bacteria</taxon>
        <taxon>Pseudomonadati</taxon>
        <taxon>Campylobacterota</taxon>
        <taxon>Epsilonproteobacteria</taxon>
        <taxon>Campylobacterales</taxon>
        <taxon>Sulfurovaceae</taxon>
        <taxon>Sulfurovum</taxon>
    </lineage>
</organism>
<evidence type="ECO:0000256" key="7">
    <source>
        <dbReference type="HAMAP-Rule" id="MF_00090"/>
    </source>
</evidence>
<keyword evidence="6 7" id="KW-0949">S-adenosyl-L-methionine</keyword>
<evidence type="ECO:0000256" key="5">
    <source>
        <dbReference type="ARBA" id="ARBA00022679"/>
    </source>
</evidence>
<dbReference type="EC" id="2.1.1.77" evidence="7"/>
<dbReference type="InterPro" id="IPR029063">
    <property type="entry name" value="SAM-dependent_MTases_sf"/>
</dbReference>
<accession>A0A151CHM3</accession>
<keyword evidence="4 7" id="KW-0489">Methyltransferase</keyword>
<evidence type="ECO:0000313" key="9">
    <source>
        <dbReference type="Proteomes" id="UP000075359"/>
    </source>
</evidence>
<dbReference type="PANTHER" id="PTHR11579:SF0">
    <property type="entry name" value="PROTEIN-L-ISOASPARTATE(D-ASPARTATE) O-METHYLTRANSFERASE"/>
    <property type="match status" value="1"/>
</dbReference>
<dbReference type="GO" id="GO:0004719">
    <property type="term" value="F:protein-L-isoaspartate (D-aspartate) O-methyltransferase activity"/>
    <property type="evidence" value="ECO:0007669"/>
    <property type="project" value="UniProtKB-UniRule"/>
</dbReference>
<comment type="catalytic activity">
    <reaction evidence="7">
        <text>[protein]-L-isoaspartate + S-adenosyl-L-methionine = [protein]-L-isoaspartate alpha-methyl ester + S-adenosyl-L-homocysteine</text>
        <dbReference type="Rhea" id="RHEA:12705"/>
        <dbReference type="Rhea" id="RHEA-COMP:12143"/>
        <dbReference type="Rhea" id="RHEA-COMP:12144"/>
        <dbReference type="ChEBI" id="CHEBI:57856"/>
        <dbReference type="ChEBI" id="CHEBI:59789"/>
        <dbReference type="ChEBI" id="CHEBI:90596"/>
        <dbReference type="ChEBI" id="CHEBI:90598"/>
        <dbReference type="EC" id="2.1.1.77"/>
    </reaction>
</comment>
<dbReference type="Proteomes" id="UP000075359">
    <property type="component" value="Unassembled WGS sequence"/>
</dbReference>
<keyword evidence="5 7" id="KW-0808">Transferase</keyword>
<dbReference type="CDD" id="cd02440">
    <property type="entry name" value="AdoMet_MTases"/>
    <property type="match status" value="1"/>
</dbReference>
<dbReference type="SUPFAM" id="SSF53335">
    <property type="entry name" value="S-adenosyl-L-methionine-dependent methyltransferases"/>
    <property type="match status" value="1"/>
</dbReference>
<feature type="active site" evidence="7">
    <location>
        <position position="92"/>
    </location>
</feature>
<evidence type="ECO:0000256" key="1">
    <source>
        <dbReference type="ARBA" id="ARBA00004496"/>
    </source>
</evidence>
<dbReference type="GO" id="GO:0030091">
    <property type="term" value="P:protein repair"/>
    <property type="evidence" value="ECO:0007669"/>
    <property type="project" value="UniProtKB-UniRule"/>
</dbReference>
<dbReference type="GO" id="GO:0032259">
    <property type="term" value="P:methylation"/>
    <property type="evidence" value="ECO:0007669"/>
    <property type="project" value="UniProtKB-KW"/>
</dbReference>
<sequence length="242" mass="26861">MMQTKILFFLLFVSVFLLGGEEGQYVQARKGMVETIEREVGSTSGYLGRERLKQSVIDAMGKVPRHRFVPQKRRKYAYENRPLPIGHGQTISQPYIVAVMTDLLDINASSRVLEVGTGSGYQAAILAEIAKEVYTIEVIKELAATAEKTLRTLGYKNIRTRIGDGYYGWEAYAPYDAIIVTAASGSIPPPLLKQLKPGGRMIIPVGGFSRVQHLILVRKDLNGSITTRQILPVRFVPLTGKH</sequence>
<dbReference type="InterPro" id="IPR000682">
    <property type="entry name" value="PCMT"/>
</dbReference>
<comment type="subcellular location">
    <subcellularLocation>
        <location evidence="1 7">Cytoplasm</location>
    </subcellularLocation>
</comment>
<dbReference type="PROSITE" id="PS01279">
    <property type="entry name" value="PCMT"/>
    <property type="match status" value="1"/>
</dbReference>
<reference evidence="8 9" key="1">
    <citation type="submission" date="2015-11" db="EMBL/GenBank/DDBJ databases">
        <title>Draft genome of Sulfurovum riftiae 1812E, a member of the Epsilonproteobacteria isolated from the tube of the deep-sea hydrothermal vent tubewom Riftia pachyptila.</title>
        <authorList>
            <person name="Vetriani C."/>
            <person name="Giovannelli D."/>
        </authorList>
    </citation>
    <scope>NUCLEOTIDE SEQUENCE [LARGE SCALE GENOMIC DNA]</scope>
    <source>
        <strain evidence="8 9">1812E</strain>
    </source>
</reference>
<comment type="function">
    <text evidence="7">Catalyzes the methyl esterification of L-isoaspartyl residues in peptides and proteins that result from spontaneous decomposition of normal L-aspartyl and L-asparaginyl residues. It plays a role in the repair and/or degradation of damaged proteins.</text>
</comment>
<proteinExistence type="inferred from homology"/>
<dbReference type="STRING" id="1630136.AS592_03635"/>
<evidence type="ECO:0000256" key="3">
    <source>
        <dbReference type="ARBA" id="ARBA00022490"/>
    </source>
</evidence>
<evidence type="ECO:0000313" key="8">
    <source>
        <dbReference type="EMBL" id="KYJ87040.1"/>
    </source>
</evidence>
<dbReference type="Gene3D" id="3.40.50.150">
    <property type="entry name" value="Vaccinia Virus protein VP39"/>
    <property type="match status" value="1"/>
</dbReference>
<protein>
    <recommendedName>
        <fullName evidence="7">Protein-L-isoaspartate O-methyltransferase</fullName>
        <ecNumber evidence="7">2.1.1.77</ecNumber>
    </recommendedName>
    <alternativeName>
        <fullName evidence="7">L-isoaspartyl protein carboxyl methyltransferase</fullName>
    </alternativeName>
    <alternativeName>
        <fullName evidence="7">Protein L-isoaspartyl methyltransferase</fullName>
    </alternativeName>
    <alternativeName>
        <fullName evidence="7">Protein-beta-aspartate methyltransferase</fullName>
        <shortName evidence="7">PIMT</shortName>
    </alternativeName>
</protein>